<gene>
    <name evidence="1" type="ORF">TrRE_jg2971</name>
</gene>
<reference evidence="1" key="1">
    <citation type="submission" date="2022-07" db="EMBL/GenBank/DDBJ databases">
        <title>Genome analysis of Parmales, a sister group of diatoms, reveals the evolutionary specialization of diatoms from phago-mixotrophs to photoautotrophs.</title>
        <authorList>
            <person name="Ban H."/>
            <person name="Sato S."/>
            <person name="Yoshikawa S."/>
            <person name="Kazumasa Y."/>
            <person name="Nakamura Y."/>
            <person name="Ichinomiya M."/>
            <person name="Saitoh K."/>
            <person name="Sato N."/>
            <person name="Blanc-Mathieu R."/>
            <person name="Endo H."/>
            <person name="Kuwata A."/>
            <person name="Ogata H."/>
        </authorList>
    </citation>
    <scope>NUCLEOTIDE SEQUENCE</scope>
</reference>
<feature type="non-terminal residue" evidence="1">
    <location>
        <position position="1"/>
    </location>
</feature>
<dbReference type="Gene3D" id="1.25.40.10">
    <property type="entry name" value="Tetratricopeptide repeat domain"/>
    <property type="match status" value="1"/>
</dbReference>
<dbReference type="EMBL" id="BRXZ01000540">
    <property type="protein sequence ID" value="GMH46786.1"/>
    <property type="molecule type" value="Genomic_DNA"/>
</dbReference>
<comment type="caution">
    <text evidence="1">The sequence shown here is derived from an EMBL/GenBank/DDBJ whole genome shotgun (WGS) entry which is preliminary data.</text>
</comment>
<evidence type="ECO:0008006" key="3">
    <source>
        <dbReference type="Google" id="ProtNLM"/>
    </source>
</evidence>
<accession>A0A9W6Z6R0</accession>
<evidence type="ECO:0000313" key="1">
    <source>
        <dbReference type="EMBL" id="GMH46786.1"/>
    </source>
</evidence>
<name>A0A9W6Z6R0_9STRA</name>
<dbReference type="Proteomes" id="UP001165082">
    <property type="component" value="Unassembled WGS sequence"/>
</dbReference>
<keyword evidence="2" id="KW-1185">Reference proteome</keyword>
<dbReference type="InterPro" id="IPR011990">
    <property type="entry name" value="TPR-like_helical_dom_sf"/>
</dbReference>
<evidence type="ECO:0000313" key="2">
    <source>
        <dbReference type="Proteomes" id="UP001165082"/>
    </source>
</evidence>
<dbReference type="AlphaFoldDB" id="A0A9W6Z6R0"/>
<protein>
    <recommendedName>
        <fullName evidence="3">Pentatricopeptide repeat-containing protein</fullName>
    </recommendedName>
</protein>
<dbReference type="OrthoDB" id="185373at2759"/>
<organism evidence="1 2">
    <name type="scientific">Triparma retinervis</name>
    <dbReference type="NCBI Taxonomy" id="2557542"/>
    <lineage>
        <taxon>Eukaryota</taxon>
        <taxon>Sar</taxon>
        <taxon>Stramenopiles</taxon>
        <taxon>Ochrophyta</taxon>
        <taxon>Bolidophyceae</taxon>
        <taxon>Parmales</taxon>
        <taxon>Triparmaceae</taxon>
        <taxon>Triparma</taxon>
    </lineage>
</organism>
<sequence>LYFMDAYWYVMEENVDLRCTDAINVLLHACGEKGQTDRAFASYWGALEWGIRANGTSFECLLQSIAESRFPKTKAIEGVVILMERGGMELTDKGMLSVVKCYVKDQSTGDGAARGFLKVRERLEEGRGGVNEETMVLLARELAKEGFLQEAEEVLGWIEDRSG</sequence>
<proteinExistence type="predicted"/>